<evidence type="ECO:0000313" key="1">
    <source>
        <dbReference type="EMBL" id="OGH82598.1"/>
    </source>
</evidence>
<comment type="caution">
    <text evidence="1">The sequence shown here is derived from an EMBL/GenBank/DDBJ whole genome shotgun (WGS) entry which is preliminary data.</text>
</comment>
<dbReference type="Proteomes" id="UP000176300">
    <property type="component" value="Unassembled WGS sequence"/>
</dbReference>
<name>A0A1F6NFP1_9BACT</name>
<gene>
    <name evidence="1" type="ORF">A2373_03840</name>
</gene>
<protein>
    <submittedName>
        <fullName evidence="1">Uncharacterized protein</fullName>
    </submittedName>
</protein>
<accession>A0A1F6NFP1</accession>
<dbReference type="AlphaFoldDB" id="A0A1F6NFP1"/>
<organism evidence="1 2">
    <name type="scientific">Candidatus Magasanikbacteria bacterium RIFOXYB1_FULL_40_15</name>
    <dbReference type="NCBI Taxonomy" id="1798697"/>
    <lineage>
        <taxon>Bacteria</taxon>
        <taxon>Candidatus Magasanikiibacteriota</taxon>
    </lineage>
</organism>
<reference evidence="1 2" key="1">
    <citation type="journal article" date="2016" name="Nat. Commun.">
        <title>Thousands of microbial genomes shed light on interconnected biogeochemical processes in an aquifer system.</title>
        <authorList>
            <person name="Anantharaman K."/>
            <person name="Brown C.T."/>
            <person name="Hug L.A."/>
            <person name="Sharon I."/>
            <person name="Castelle C.J."/>
            <person name="Probst A.J."/>
            <person name="Thomas B.C."/>
            <person name="Singh A."/>
            <person name="Wilkins M.J."/>
            <person name="Karaoz U."/>
            <person name="Brodie E.L."/>
            <person name="Williams K.H."/>
            <person name="Hubbard S.S."/>
            <person name="Banfield J.F."/>
        </authorList>
    </citation>
    <scope>NUCLEOTIDE SEQUENCE [LARGE SCALE GENOMIC DNA]</scope>
</reference>
<sequence length="91" mass="10376">MKGQFHTYIGEDGTTMKELVLYQGEHPVKSILLEPDLYFLIANNFVDFGDGDTIWGETINLPDDLFAKVEAFIKANEELQKYVLLLAPLLR</sequence>
<evidence type="ECO:0000313" key="2">
    <source>
        <dbReference type="Proteomes" id="UP000176300"/>
    </source>
</evidence>
<proteinExistence type="predicted"/>
<dbReference type="EMBL" id="MFQS01000037">
    <property type="protein sequence ID" value="OGH82598.1"/>
    <property type="molecule type" value="Genomic_DNA"/>
</dbReference>